<dbReference type="InParanoid" id="A0A3Q3ELE2"/>
<dbReference type="Proteomes" id="UP000261660">
    <property type="component" value="Unplaced"/>
</dbReference>
<dbReference type="Pfam" id="PF11864">
    <property type="entry name" value="DUF3384"/>
    <property type="match status" value="1"/>
</dbReference>
<protein>
    <submittedName>
        <fullName evidence="4">TSC complex subunit 2</fullName>
    </submittedName>
</protein>
<evidence type="ECO:0000259" key="3">
    <source>
        <dbReference type="Pfam" id="PF11864"/>
    </source>
</evidence>
<dbReference type="GO" id="GO:0030178">
    <property type="term" value="P:negative regulation of Wnt signaling pathway"/>
    <property type="evidence" value="ECO:0007669"/>
    <property type="project" value="TreeGrafter"/>
</dbReference>
<dbReference type="PANTHER" id="PTHR10063">
    <property type="entry name" value="TUBERIN"/>
    <property type="match status" value="1"/>
</dbReference>
<accession>A0A3Q3ELE2</accession>
<feature type="compositionally biased region" description="Basic and acidic residues" evidence="1">
    <location>
        <begin position="651"/>
        <end position="661"/>
    </location>
</feature>
<dbReference type="GO" id="GO:0032007">
    <property type="term" value="P:negative regulation of TOR signaling"/>
    <property type="evidence" value="ECO:0007669"/>
    <property type="project" value="InterPro"/>
</dbReference>
<dbReference type="GeneTree" id="ENSGT00950000183139"/>
<dbReference type="GO" id="GO:0005096">
    <property type="term" value="F:GTPase activator activity"/>
    <property type="evidence" value="ECO:0007669"/>
    <property type="project" value="InterPro"/>
</dbReference>
<sequence>MNKQQSKESLRDKVKGIFGLGPPRPPTKQSDTRLSEFIITTEIIKELQPDCGLGNRVRTMNHVCDLAKTKKFEEHAVETVWKAVEDMLTLEQPPEARHAVLQLLRAIIQGQGERLGPLRAYFFKVIRDYQPCNEDLSDRLEVFKALTENGKDITYLEEDIARFVLLWMDIGLTSDFLHVLVNLVKFNSCYLDQNVSVMVQKICLLCNRTTSSTDIEVALQVLDAVVCYNCLPSDSLTVFIITLCRTVNVKEFCESCWKLMRKVLGTHLGHSAIYTMCRIMEERVYMEDAPLLRGAVFFVGMALWGAHRLPALKNTPTLVLPSFYKAMSCANEVVSYEIVLSITRLIKKYGKELQVVTWDILLGIIERLLQQIQMIGSAELKSIVYELLTTVEELYEQNGYHGSTEKFFSLVEKCADKRPDASVLTLISYRAQSIQPAKDGWIQSLHRLMEKFFRNESRSVIRIKVLHILSFVLSTNRQLYEDELIEMVVIPQLSGIAEDRDLPVRKQATQLLVDLAEGCNTHHFTSLLDIIERVASRSLVCPGPLEVTERDPTAESPMEDVRTAILGLLEILQSKLYSLPASHASRVYELLISHLQLHYKNKYCSAIASSIRLQVFDFFLMMRADSLHRLGVPNKDRAMRFSPYCYCDTGEPEKRVSEKKPAGSTSPPAGSPAPPTAPSASTATIRSAYLPYAPAFSVLLQCLKMETDWKVLKLVLEKLPWTLQYKVLLLTSPCSLDQLCSALCYRLISERLKKTPEQFSRTDVQLAVVPVLTAITSYHNYLEQSRQRELVQCLETGLIYRCAKQCVVALTMCTVEMPDIMIKLLPALIVKLTHISATVAMLYFPLLNVQALVRLPHLYANFVAEQYVSVFAISLPYTNPSKFNQYIVSLAHHVIAMWFIRCRLPFRKDFVQYITKGLRSNALLPFDDGHEQSSFRARSTSLNERPKSLRAAKVARAAAAVANSSSSPVKELRDLSAMDAFRSRSISVSEHAVRRMHTSTTTCSLGSADENAVTQADEGLKTVHLELTETCLDMMARYVFSNFSALPKRSPIAEFLLAGGRSMTWLVGNKLVTITTSGGARTQALLGLDMAERLGGGGEMTRSDPSLHTRITKEAPAKLESQSSQQHNRATRIRVRSMSGGHALRAGPTQSLSPLVSPSEGELDNPSLAEFVPMLTQGWAEIFIRRPSGNTSWLMCLENPPSPFSSELGNMPLQELSSVLMAMEGVKDPPIQTASAPASTAAPAPATVSEPLTQTHSNVGGKAHLIHISWAGTIQHVCPPPPHLPKNSWCSVFLLTCTIHWYMAGHTSAELKLNQW</sequence>
<proteinExistence type="predicted"/>
<dbReference type="InterPro" id="IPR003913">
    <property type="entry name" value="Tuberin"/>
</dbReference>
<dbReference type="InterPro" id="IPR024584">
    <property type="entry name" value="Tuberin_N"/>
</dbReference>
<dbReference type="InterPro" id="IPR027107">
    <property type="entry name" value="Tuberin/Ral-act_asu"/>
</dbReference>
<dbReference type="GO" id="GO:0051726">
    <property type="term" value="P:regulation of cell cycle"/>
    <property type="evidence" value="ECO:0007669"/>
    <property type="project" value="TreeGrafter"/>
</dbReference>
<dbReference type="GO" id="GO:0046627">
    <property type="term" value="P:negative regulation of insulin receptor signaling pathway"/>
    <property type="evidence" value="ECO:0007669"/>
    <property type="project" value="TreeGrafter"/>
</dbReference>
<evidence type="ECO:0000259" key="2">
    <source>
        <dbReference type="Pfam" id="PF03542"/>
    </source>
</evidence>
<feature type="domain" description="Tuberin-type" evidence="2">
    <location>
        <begin position="558"/>
        <end position="905"/>
    </location>
</feature>
<dbReference type="GO" id="GO:0051898">
    <property type="term" value="P:negative regulation of phosphatidylinositol 3-kinase/protein kinase B signal transduction"/>
    <property type="evidence" value="ECO:0007669"/>
    <property type="project" value="TreeGrafter"/>
</dbReference>
<feature type="domain" description="Tuberin N-terminal" evidence="3">
    <location>
        <begin position="55"/>
        <end position="469"/>
    </location>
</feature>
<dbReference type="Pfam" id="PF03542">
    <property type="entry name" value="Tuberin"/>
    <property type="match status" value="1"/>
</dbReference>
<dbReference type="InterPro" id="IPR011989">
    <property type="entry name" value="ARM-like"/>
</dbReference>
<dbReference type="PRINTS" id="PR01431">
    <property type="entry name" value="TUBERIN"/>
</dbReference>
<dbReference type="Ensembl" id="ENSLBET00000008507.1">
    <property type="protein sequence ID" value="ENSLBEP00000008099.1"/>
    <property type="gene ID" value="ENSLBEG00000005560.1"/>
</dbReference>
<feature type="region of interest" description="Disordered" evidence="1">
    <location>
        <begin position="1137"/>
        <end position="1163"/>
    </location>
</feature>
<dbReference type="InterPro" id="IPR018515">
    <property type="entry name" value="Tuberin-type_domain"/>
</dbReference>
<reference evidence="4" key="2">
    <citation type="submission" date="2025-09" db="UniProtKB">
        <authorList>
            <consortium name="Ensembl"/>
        </authorList>
    </citation>
    <scope>IDENTIFICATION</scope>
</reference>
<dbReference type="Gene3D" id="1.25.10.10">
    <property type="entry name" value="Leucine-rich Repeat Variant"/>
    <property type="match status" value="1"/>
</dbReference>
<dbReference type="GO" id="GO:0033596">
    <property type="term" value="C:TSC1-TSC2 complex"/>
    <property type="evidence" value="ECO:0007669"/>
    <property type="project" value="InterPro"/>
</dbReference>
<reference evidence="4" key="1">
    <citation type="submission" date="2025-08" db="UniProtKB">
        <authorList>
            <consortium name="Ensembl"/>
        </authorList>
    </citation>
    <scope>IDENTIFICATION</scope>
</reference>
<dbReference type="InterPro" id="IPR016024">
    <property type="entry name" value="ARM-type_fold"/>
</dbReference>
<evidence type="ECO:0000313" key="5">
    <source>
        <dbReference type="Proteomes" id="UP000261660"/>
    </source>
</evidence>
<feature type="region of interest" description="Disordered" evidence="1">
    <location>
        <begin position="1"/>
        <end position="32"/>
    </location>
</feature>
<feature type="compositionally biased region" description="Basic and acidic residues" evidence="1">
    <location>
        <begin position="1"/>
        <end position="15"/>
    </location>
</feature>
<dbReference type="STRING" id="56723.ENSLBEP00000008099"/>
<name>A0A3Q3ELE2_9LABR</name>
<feature type="region of interest" description="Disordered" evidence="1">
    <location>
        <begin position="650"/>
        <end position="679"/>
    </location>
</feature>
<evidence type="ECO:0000313" key="4">
    <source>
        <dbReference type="Ensembl" id="ENSLBEP00000008099.1"/>
    </source>
</evidence>
<keyword evidence="5" id="KW-1185">Reference proteome</keyword>
<dbReference type="GO" id="GO:0005634">
    <property type="term" value="C:nucleus"/>
    <property type="evidence" value="ECO:0007669"/>
    <property type="project" value="InterPro"/>
</dbReference>
<dbReference type="PANTHER" id="PTHR10063:SF0">
    <property type="entry name" value="TUBERIN"/>
    <property type="match status" value="1"/>
</dbReference>
<organism evidence="4 5">
    <name type="scientific">Labrus bergylta</name>
    <name type="common">ballan wrasse</name>
    <dbReference type="NCBI Taxonomy" id="56723"/>
    <lineage>
        <taxon>Eukaryota</taxon>
        <taxon>Metazoa</taxon>
        <taxon>Chordata</taxon>
        <taxon>Craniata</taxon>
        <taxon>Vertebrata</taxon>
        <taxon>Euteleostomi</taxon>
        <taxon>Actinopterygii</taxon>
        <taxon>Neopterygii</taxon>
        <taxon>Teleostei</taxon>
        <taxon>Neoteleostei</taxon>
        <taxon>Acanthomorphata</taxon>
        <taxon>Eupercaria</taxon>
        <taxon>Labriformes</taxon>
        <taxon>Labridae</taxon>
        <taxon>Labrus</taxon>
    </lineage>
</organism>
<dbReference type="SUPFAM" id="SSF48371">
    <property type="entry name" value="ARM repeat"/>
    <property type="match status" value="1"/>
</dbReference>
<evidence type="ECO:0000256" key="1">
    <source>
        <dbReference type="SAM" id="MobiDB-lite"/>
    </source>
</evidence>